<dbReference type="InterPro" id="IPR036259">
    <property type="entry name" value="MFS_trans_sf"/>
</dbReference>
<dbReference type="Gene3D" id="1.20.1720.10">
    <property type="entry name" value="Multidrug resistance protein D"/>
    <property type="match status" value="1"/>
</dbReference>
<protein>
    <submittedName>
        <fullName evidence="7">MFS transporter</fullName>
    </submittedName>
</protein>
<dbReference type="InterPro" id="IPR020846">
    <property type="entry name" value="MFS_dom"/>
</dbReference>
<evidence type="ECO:0000313" key="7">
    <source>
        <dbReference type="EMBL" id="GAA1804266.1"/>
    </source>
</evidence>
<evidence type="ECO:0000313" key="8">
    <source>
        <dbReference type="Proteomes" id="UP001499938"/>
    </source>
</evidence>
<comment type="subcellular location">
    <subcellularLocation>
        <location evidence="1">Cell membrane</location>
        <topology evidence="1">Multi-pass membrane protein</topology>
    </subcellularLocation>
</comment>
<dbReference type="PANTHER" id="PTHR42718:SF39">
    <property type="entry name" value="ACTINORHODIN TRANSPORTER-RELATED"/>
    <property type="match status" value="1"/>
</dbReference>
<keyword evidence="2 5" id="KW-0812">Transmembrane</keyword>
<feature type="transmembrane region" description="Helical" evidence="5">
    <location>
        <begin position="355"/>
        <end position="374"/>
    </location>
</feature>
<sequence>MSTTLVPSRTDAPEVLDVHPSPQPVAGRARTLALVSLLLSVTMELLDLTIVNVALPTIEAALGASASMLQWVVAAYPLAFGIALITGARLGDRFGRKRVFVLGLIGFTIASAACGFAPSIGALVAFRVLQGLAAAAMVPQVLTSIQVMYAPHERGLALGLFSGLAGIAAVLGPIIGAVLTEGPGWRAVFLVNVPVGLIAIAAAVRFIPESRAERPARIDLRGVAVLSGGLFAILYPLTMGHELGWPIWTYAAMLAGLVVLGFFVAAQRRHERTGDEPLVATALYAGRAFTGGSLVAASMFVTTGGYFLASTLYFQIGLGWSVLKAGLVNLPFAIVCTVTAGLGATVLLARLGRRVLALGAAIMVLGFAVLALVVRSADAMTSVWAFVPGLAIVGAGFGFVVSSAAPVALARVPLERAGAASGQFNTTVQLANAIGAAALGTLFFEVAARHLTAGPADAFGRGFLLVLLVGIAMMGVVIAATRIVPEDVQNGLQPGAH</sequence>
<dbReference type="SUPFAM" id="SSF103473">
    <property type="entry name" value="MFS general substrate transporter"/>
    <property type="match status" value="1"/>
</dbReference>
<evidence type="ECO:0000256" key="5">
    <source>
        <dbReference type="SAM" id="Phobius"/>
    </source>
</evidence>
<feature type="transmembrane region" description="Helical" evidence="5">
    <location>
        <begin position="156"/>
        <end position="179"/>
    </location>
</feature>
<feature type="transmembrane region" description="Helical" evidence="5">
    <location>
        <begin position="330"/>
        <end position="349"/>
    </location>
</feature>
<feature type="transmembrane region" description="Helical" evidence="5">
    <location>
        <begin position="430"/>
        <end position="451"/>
    </location>
</feature>
<feature type="transmembrane region" description="Helical" evidence="5">
    <location>
        <begin position="99"/>
        <end position="126"/>
    </location>
</feature>
<dbReference type="PANTHER" id="PTHR42718">
    <property type="entry name" value="MAJOR FACILITATOR SUPERFAMILY MULTIDRUG TRANSPORTER MFSC"/>
    <property type="match status" value="1"/>
</dbReference>
<evidence type="ECO:0000259" key="6">
    <source>
        <dbReference type="PROSITE" id="PS50850"/>
    </source>
</evidence>
<evidence type="ECO:0000256" key="4">
    <source>
        <dbReference type="ARBA" id="ARBA00023136"/>
    </source>
</evidence>
<comment type="caution">
    <text evidence="7">The sequence shown here is derived from an EMBL/GenBank/DDBJ whole genome shotgun (WGS) entry which is preliminary data.</text>
</comment>
<organism evidence="7 8">
    <name type="scientific">Nostocoides veronense</name>
    <dbReference type="NCBI Taxonomy" id="330836"/>
    <lineage>
        <taxon>Bacteria</taxon>
        <taxon>Bacillati</taxon>
        <taxon>Actinomycetota</taxon>
        <taxon>Actinomycetes</taxon>
        <taxon>Micrococcales</taxon>
        <taxon>Intrasporangiaceae</taxon>
        <taxon>Nostocoides</taxon>
    </lineage>
</organism>
<dbReference type="Proteomes" id="UP001499938">
    <property type="component" value="Unassembled WGS sequence"/>
</dbReference>
<feature type="domain" description="Major facilitator superfamily (MFS) profile" evidence="6">
    <location>
        <begin position="33"/>
        <end position="487"/>
    </location>
</feature>
<dbReference type="PROSITE" id="PS50850">
    <property type="entry name" value="MFS"/>
    <property type="match status" value="1"/>
</dbReference>
<dbReference type="CDD" id="cd17321">
    <property type="entry name" value="MFS_MMR_MDR_like"/>
    <property type="match status" value="1"/>
</dbReference>
<keyword evidence="8" id="KW-1185">Reference proteome</keyword>
<feature type="transmembrane region" description="Helical" evidence="5">
    <location>
        <begin position="67"/>
        <end position="87"/>
    </location>
</feature>
<feature type="transmembrane region" description="Helical" evidence="5">
    <location>
        <begin position="463"/>
        <end position="484"/>
    </location>
</feature>
<feature type="transmembrane region" description="Helical" evidence="5">
    <location>
        <begin position="247"/>
        <end position="266"/>
    </location>
</feature>
<feature type="transmembrane region" description="Helical" evidence="5">
    <location>
        <begin position="132"/>
        <end position="149"/>
    </location>
</feature>
<dbReference type="Pfam" id="PF07690">
    <property type="entry name" value="MFS_1"/>
    <property type="match status" value="1"/>
</dbReference>
<dbReference type="InterPro" id="IPR011701">
    <property type="entry name" value="MFS"/>
</dbReference>
<evidence type="ECO:0000256" key="1">
    <source>
        <dbReference type="ARBA" id="ARBA00004651"/>
    </source>
</evidence>
<feature type="transmembrane region" description="Helical" evidence="5">
    <location>
        <begin position="386"/>
        <end position="410"/>
    </location>
</feature>
<keyword evidence="3 5" id="KW-1133">Transmembrane helix</keyword>
<dbReference type="Gene3D" id="1.20.1250.20">
    <property type="entry name" value="MFS general substrate transporter like domains"/>
    <property type="match status" value="1"/>
</dbReference>
<dbReference type="EMBL" id="BAAAPO010000046">
    <property type="protein sequence ID" value="GAA1804266.1"/>
    <property type="molecule type" value="Genomic_DNA"/>
</dbReference>
<accession>A0ABN2LZE0</accession>
<name>A0ABN2LZE0_9MICO</name>
<feature type="transmembrane region" description="Helical" evidence="5">
    <location>
        <begin position="185"/>
        <end position="206"/>
    </location>
</feature>
<proteinExistence type="predicted"/>
<evidence type="ECO:0000256" key="2">
    <source>
        <dbReference type="ARBA" id="ARBA00022692"/>
    </source>
</evidence>
<gene>
    <name evidence="7" type="ORF">GCM10009811_29810</name>
</gene>
<dbReference type="RefSeq" id="WP_344087191.1">
    <property type="nucleotide sequence ID" value="NZ_BAAAPO010000046.1"/>
</dbReference>
<keyword evidence="4 5" id="KW-0472">Membrane</keyword>
<reference evidence="7 8" key="1">
    <citation type="journal article" date="2019" name="Int. J. Syst. Evol. Microbiol.">
        <title>The Global Catalogue of Microorganisms (GCM) 10K type strain sequencing project: providing services to taxonomists for standard genome sequencing and annotation.</title>
        <authorList>
            <consortium name="The Broad Institute Genomics Platform"/>
            <consortium name="The Broad Institute Genome Sequencing Center for Infectious Disease"/>
            <person name="Wu L."/>
            <person name="Ma J."/>
        </authorList>
    </citation>
    <scope>NUCLEOTIDE SEQUENCE [LARGE SCALE GENOMIC DNA]</scope>
    <source>
        <strain evidence="7 8">JCM 15592</strain>
    </source>
</reference>
<evidence type="ECO:0000256" key="3">
    <source>
        <dbReference type="ARBA" id="ARBA00022989"/>
    </source>
</evidence>
<feature type="transmembrane region" description="Helical" evidence="5">
    <location>
        <begin position="218"/>
        <end position="235"/>
    </location>
</feature>
<feature type="transmembrane region" description="Helical" evidence="5">
    <location>
        <begin position="32"/>
        <end position="55"/>
    </location>
</feature>